<accession>A0A7W6NMA9</accession>
<name>A0A7W6NMA9_9HYPH</name>
<dbReference type="AlphaFoldDB" id="A0A7W6NMA9"/>
<evidence type="ECO:0000313" key="3">
    <source>
        <dbReference type="Proteomes" id="UP000528286"/>
    </source>
</evidence>
<feature type="region of interest" description="Disordered" evidence="1">
    <location>
        <begin position="1"/>
        <end position="28"/>
    </location>
</feature>
<feature type="region of interest" description="Disordered" evidence="1">
    <location>
        <begin position="253"/>
        <end position="294"/>
    </location>
</feature>
<proteinExistence type="predicted"/>
<gene>
    <name evidence="2" type="ORF">GGR23_003976</name>
</gene>
<evidence type="ECO:0000256" key="1">
    <source>
        <dbReference type="SAM" id="MobiDB-lite"/>
    </source>
</evidence>
<feature type="compositionally biased region" description="Low complexity" evidence="1">
    <location>
        <begin position="60"/>
        <end position="72"/>
    </location>
</feature>
<protein>
    <submittedName>
        <fullName evidence="2">Uncharacterized protein</fullName>
    </submittedName>
</protein>
<dbReference type="EMBL" id="JACIEZ010000011">
    <property type="protein sequence ID" value="MBB4066758.1"/>
    <property type="molecule type" value="Genomic_DNA"/>
</dbReference>
<dbReference type="RefSeq" id="WP_246365910.1">
    <property type="nucleotide sequence ID" value="NZ_JACIEZ010000011.1"/>
</dbReference>
<feature type="compositionally biased region" description="Basic and acidic residues" evidence="1">
    <location>
        <begin position="265"/>
        <end position="281"/>
    </location>
</feature>
<organism evidence="2 3">
    <name type="scientific">Gellertiella hungarica</name>
    <dbReference type="NCBI Taxonomy" id="1572859"/>
    <lineage>
        <taxon>Bacteria</taxon>
        <taxon>Pseudomonadati</taxon>
        <taxon>Pseudomonadota</taxon>
        <taxon>Alphaproteobacteria</taxon>
        <taxon>Hyphomicrobiales</taxon>
        <taxon>Rhizobiaceae</taxon>
        <taxon>Gellertiella</taxon>
    </lineage>
</organism>
<comment type="caution">
    <text evidence="2">The sequence shown here is derived from an EMBL/GenBank/DDBJ whole genome shotgun (WGS) entry which is preliminary data.</text>
</comment>
<reference evidence="2 3" key="1">
    <citation type="submission" date="2020-08" db="EMBL/GenBank/DDBJ databases">
        <title>Genomic Encyclopedia of Type Strains, Phase IV (KMG-IV): sequencing the most valuable type-strain genomes for metagenomic binning, comparative biology and taxonomic classification.</title>
        <authorList>
            <person name="Goeker M."/>
        </authorList>
    </citation>
    <scope>NUCLEOTIDE SEQUENCE [LARGE SCALE GENOMIC DNA]</scope>
    <source>
        <strain evidence="2 3">DSM 29853</strain>
    </source>
</reference>
<feature type="region of interest" description="Disordered" evidence="1">
    <location>
        <begin position="46"/>
        <end position="92"/>
    </location>
</feature>
<keyword evidence="3" id="KW-1185">Reference proteome</keyword>
<dbReference type="Proteomes" id="UP000528286">
    <property type="component" value="Unassembled WGS sequence"/>
</dbReference>
<sequence>MEAKAKQTGEAGHVSQFENPGDTALQAGSAPGAFVLSSMFGPRVSLAPEGGAAAGGGGDAAAAAGSGTPETGSDGGAGAGAPPQRPDYIPESFWDSEKGFKADDLNALVAFKAEHDANLAQVPDAPDGYKLALPKDFKLPEGLTVDGAEFQLDESDPRFGMLRDFAHSRQMSQSDFEGMVAFGVQLDAAEQARLQEALTEQAEKLGTKGKARVEAVNTWLGAVLGSGPAAELSKMLYTAGQVEAFEALMRANRGVLPGNPGGGRDSGKTELSDEEYDKLSPTEKINYARQHSKR</sequence>
<evidence type="ECO:0000313" key="2">
    <source>
        <dbReference type="EMBL" id="MBB4066758.1"/>
    </source>
</evidence>